<protein>
    <recommendedName>
        <fullName evidence="7">LisH domain-containing protein</fullName>
    </recommendedName>
</protein>
<dbReference type="PROSITE" id="PS50896">
    <property type="entry name" value="LISH"/>
    <property type="match status" value="1"/>
</dbReference>
<evidence type="ECO:0000313" key="6">
    <source>
        <dbReference type="Proteomes" id="UP000594454"/>
    </source>
</evidence>
<dbReference type="PRINTS" id="PR01743">
    <property type="entry name" value="SSDNABINDING"/>
</dbReference>
<dbReference type="GO" id="GO:0005634">
    <property type="term" value="C:nucleus"/>
    <property type="evidence" value="ECO:0007669"/>
    <property type="project" value="UniProtKB-SubCell"/>
</dbReference>
<dbReference type="InterPro" id="IPR008116">
    <property type="entry name" value="SSDP_DNA-bd"/>
</dbReference>
<dbReference type="OrthoDB" id="5600002at2759"/>
<organism evidence="5 6">
    <name type="scientific">Hermetia illucens</name>
    <name type="common">Black soldier fly</name>
    <dbReference type="NCBI Taxonomy" id="343691"/>
    <lineage>
        <taxon>Eukaryota</taxon>
        <taxon>Metazoa</taxon>
        <taxon>Ecdysozoa</taxon>
        <taxon>Arthropoda</taxon>
        <taxon>Hexapoda</taxon>
        <taxon>Insecta</taxon>
        <taxon>Pterygota</taxon>
        <taxon>Neoptera</taxon>
        <taxon>Endopterygota</taxon>
        <taxon>Diptera</taxon>
        <taxon>Brachycera</taxon>
        <taxon>Stratiomyomorpha</taxon>
        <taxon>Stratiomyidae</taxon>
        <taxon>Hermetiinae</taxon>
        <taxon>Hermetia</taxon>
    </lineage>
</organism>
<evidence type="ECO:0000256" key="1">
    <source>
        <dbReference type="ARBA" id="ARBA00004123"/>
    </source>
</evidence>
<evidence type="ECO:0000313" key="5">
    <source>
        <dbReference type="EMBL" id="CAD7094149.1"/>
    </source>
</evidence>
<dbReference type="Proteomes" id="UP000594454">
    <property type="component" value="Chromosome 7"/>
</dbReference>
<reference evidence="5 6" key="1">
    <citation type="submission" date="2020-11" db="EMBL/GenBank/DDBJ databases">
        <authorList>
            <person name="Wallbank WR R."/>
            <person name="Pardo Diaz C."/>
            <person name="Kozak K."/>
            <person name="Martin S."/>
            <person name="Jiggins C."/>
            <person name="Moest M."/>
            <person name="Warren A I."/>
            <person name="Generalovic N T."/>
            <person name="Byers J.R.P. K."/>
            <person name="Montejo-Kovacevich G."/>
            <person name="Yen C E."/>
        </authorList>
    </citation>
    <scope>NUCLEOTIDE SEQUENCE [LARGE SCALE GENOMIC DNA]</scope>
</reference>
<feature type="compositionally biased region" description="Pro residues" evidence="4">
    <location>
        <begin position="316"/>
        <end position="328"/>
    </location>
</feature>
<keyword evidence="6" id="KW-1185">Reference proteome</keyword>
<evidence type="ECO:0000256" key="2">
    <source>
        <dbReference type="ARBA" id="ARBA00023125"/>
    </source>
</evidence>
<feature type="region of interest" description="Disordered" evidence="4">
    <location>
        <begin position="212"/>
        <end position="456"/>
    </location>
</feature>
<feature type="compositionally biased region" description="Low complexity" evidence="4">
    <location>
        <begin position="365"/>
        <end position="378"/>
    </location>
</feature>
<dbReference type="InterPro" id="IPR006594">
    <property type="entry name" value="LisH"/>
</dbReference>
<feature type="compositionally biased region" description="Gly residues" evidence="4">
    <location>
        <begin position="352"/>
        <end position="364"/>
    </location>
</feature>
<dbReference type="SMART" id="SM00667">
    <property type="entry name" value="LisH"/>
    <property type="match status" value="1"/>
</dbReference>
<dbReference type="EMBL" id="LR899015">
    <property type="protein sequence ID" value="CAD7094149.1"/>
    <property type="molecule type" value="Genomic_DNA"/>
</dbReference>
<feature type="compositionally biased region" description="Basic and acidic residues" evidence="4">
    <location>
        <begin position="11"/>
        <end position="23"/>
    </location>
</feature>
<dbReference type="InParanoid" id="A0A7R8V781"/>
<evidence type="ECO:0000256" key="4">
    <source>
        <dbReference type="SAM" id="MobiDB-lite"/>
    </source>
</evidence>
<comment type="subcellular location">
    <subcellularLocation>
        <location evidence="1">Nucleus</location>
    </subcellularLocation>
</comment>
<dbReference type="PANTHER" id="PTHR12610:SF12">
    <property type="entry name" value="SEQUENCE-SPECIFIC SINGLE-STRANDED DNA-BINDING PROTEIN, ISOFORM D"/>
    <property type="match status" value="1"/>
</dbReference>
<feature type="compositionally biased region" description="Low complexity" evidence="4">
    <location>
        <begin position="299"/>
        <end position="308"/>
    </location>
</feature>
<dbReference type="Pfam" id="PF04503">
    <property type="entry name" value="SSDP"/>
    <property type="match status" value="2"/>
</dbReference>
<gene>
    <name evidence="5" type="ORF">HERILL_LOCUS16375</name>
</gene>
<name>A0A7R8V781_HERIL</name>
<feature type="compositionally biased region" description="Basic and acidic residues" evidence="4">
    <location>
        <begin position="432"/>
        <end position="456"/>
    </location>
</feature>
<dbReference type="FunCoup" id="A0A7R8V781">
    <property type="interactions" value="1079"/>
</dbReference>
<dbReference type="AlphaFoldDB" id="A0A7R8V781"/>
<dbReference type="GO" id="GO:0045944">
    <property type="term" value="P:positive regulation of transcription by RNA polymerase II"/>
    <property type="evidence" value="ECO:0007669"/>
    <property type="project" value="TreeGrafter"/>
</dbReference>
<keyword evidence="3" id="KW-0539">Nucleus</keyword>
<accession>A0A7R8V781</accession>
<evidence type="ECO:0008006" key="7">
    <source>
        <dbReference type="Google" id="ProtNLM"/>
    </source>
</evidence>
<dbReference type="PANTHER" id="PTHR12610">
    <property type="entry name" value="SINGLE STRANDED DNA BINDING PROTEIN"/>
    <property type="match status" value="1"/>
</dbReference>
<sequence length="456" mass="48027">MITHYFSDPSVNHREKGGPDTTIKNREKSVKVDIISSVVIVSRHLIPSKHMMYGKSKNSTVPSDAQAREKLALYVYEYLLHVGAQKAAQTFLSEIRWEKNITLGEPPGFLHTWWCVFWDLYCAAPERRDQCDHSSEAKAFHDYGFVSSGYGVNGIGAHNAGPAPSPLGQMPPNEGMPGGPMAPNFFPPFMGAPRYPSGPRPNVRMQGIGNDFNGPPGQPMMPSSMDPTRQGGPPGMGPMNPRMNPPRGPSMGPMGPGSYGPSMRGPPPNSSLGGGGPGMPPGMGMAGGRPQWQPNTSTPMNYSSSSPGNYGGPPGSSGPPGPGTPIMPSPQDSSNSGGENMYTLMKPVSSGNMGGEFPMGGGPESGPMGPMGPNTMGPVLNGDGLDGMKNSPANGGPGTPREDSGSGMGDYNLSGFGGPGENDQTESAAILKIKESMQEEAKRFEKDSDHPEYFIQ</sequence>
<dbReference type="GO" id="GO:0003697">
    <property type="term" value="F:single-stranded DNA binding"/>
    <property type="evidence" value="ECO:0007669"/>
    <property type="project" value="InterPro"/>
</dbReference>
<evidence type="ECO:0000256" key="3">
    <source>
        <dbReference type="ARBA" id="ARBA00023242"/>
    </source>
</evidence>
<keyword evidence="2" id="KW-0238">DNA-binding</keyword>
<feature type="region of interest" description="Disordered" evidence="4">
    <location>
        <begin position="1"/>
        <end position="23"/>
    </location>
</feature>
<proteinExistence type="predicted"/>